<accession>A0A1C0AR60</accession>
<comment type="similarity">
    <text evidence="7">Belongs to the tRNA(Ile)-lysidine synthase family.</text>
</comment>
<dbReference type="CDD" id="cd01992">
    <property type="entry name" value="TilS_N"/>
    <property type="match status" value="1"/>
</dbReference>
<dbReference type="RefSeq" id="WP_068750123.1">
    <property type="nucleotide sequence ID" value="NZ_LR214441.1"/>
</dbReference>
<proteinExistence type="inferred from homology"/>
<keyword evidence="4 7" id="KW-0547">Nucleotide-binding</keyword>
<sequence length="315" mass="32824">MARRELGPAALRVAQAVAAVLPAGEVVVGCSGGADSLALALGASWAGRRSGTAVRAIVVDHRLQPASGEVAEAVRELLSGRGIPTTVAPVTVDTAHPGGLEAAARDARLAALAAPGLPVLLGHTLDDQAETVLLGLLRGSGTRALAGMAPHRPPFLRPLLGLRRTDTINACAEWGVRPWDDPMNVDPRFARVAVRGHLRDLADAVGRDVAPALARTAELARADADLLDDLAAAVDVGDDLPVADVAPLPTALRRRVIHRWLTRHTEPTMAHVLAVAALCERWHGQGPVAVPGGQVARREGTLRFDRAGASGIRAR</sequence>
<dbReference type="GO" id="GO:0006400">
    <property type="term" value="P:tRNA modification"/>
    <property type="evidence" value="ECO:0007669"/>
    <property type="project" value="UniProtKB-UniRule"/>
</dbReference>
<comment type="domain">
    <text evidence="7">The N-terminal region contains the highly conserved SGGXDS motif, predicted to be a P-loop motif involved in ATP binding.</text>
</comment>
<dbReference type="NCBIfam" id="TIGR02432">
    <property type="entry name" value="lysidine_TilS_N"/>
    <property type="match status" value="1"/>
</dbReference>
<dbReference type="Gene3D" id="3.40.50.620">
    <property type="entry name" value="HUPs"/>
    <property type="match status" value="1"/>
</dbReference>
<dbReference type="InterPro" id="IPR011063">
    <property type="entry name" value="TilS/TtcA_N"/>
</dbReference>
<comment type="catalytic activity">
    <reaction evidence="6 7">
        <text>cytidine(34) in tRNA(Ile2) + L-lysine + ATP = lysidine(34) in tRNA(Ile2) + AMP + diphosphate + H(+)</text>
        <dbReference type="Rhea" id="RHEA:43744"/>
        <dbReference type="Rhea" id="RHEA-COMP:10625"/>
        <dbReference type="Rhea" id="RHEA-COMP:10670"/>
        <dbReference type="ChEBI" id="CHEBI:15378"/>
        <dbReference type="ChEBI" id="CHEBI:30616"/>
        <dbReference type="ChEBI" id="CHEBI:32551"/>
        <dbReference type="ChEBI" id="CHEBI:33019"/>
        <dbReference type="ChEBI" id="CHEBI:82748"/>
        <dbReference type="ChEBI" id="CHEBI:83665"/>
        <dbReference type="ChEBI" id="CHEBI:456215"/>
        <dbReference type="EC" id="6.3.4.19"/>
    </reaction>
</comment>
<evidence type="ECO:0000313" key="9">
    <source>
        <dbReference type="Proteomes" id="UP000093501"/>
    </source>
</evidence>
<keyword evidence="3 7" id="KW-0819">tRNA processing</keyword>
<comment type="subcellular location">
    <subcellularLocation>
        <location evidence="7">Cytoplasm</location>
    </subcellularLocation>
</comment>
<dbReference type="Gene3D" id="1.20.59.20">
    <property type="match status" value="1"/>
</dbReference>
<evidence type="ECO:0000256" key="4">
    <source>
        <dbReference type="ARBA" id="ARBA00022741"/>
    </source>
</evidence>
<keyword evidence="2 7" id="KW-0436">Ligase</keyword>
<keyword evidence="1 7" id="KW-0963">Cytoplasm</keyword>
<keyword evidence="9" id="KW-1185">Reference proteome</keyword>
<dbReference type="EMBL" id="MBQD01000006">
    <property type="protein sequence ID" value="OCL36780.1"/>
    <property type="molecule type" value="Genomic_DNA"/>
</dbReference>
<evidence type="ECO:0000256" key="6">
    <source>
        <dbReference type="ARBA" id="ARBA00048539"/>
    </source>
</evidence>
<dbReference type="AlphaFoldDB" id="A0A1C0AR60"/>
<evidence type="ECO:0000256" key="7">
    <source>
        <dbReference type="HAMAP-Rule" id="MF_01161"/>
    </source>
</evidence>
<dbReference type="GO" id="GO:0032267">
    <property type="term" value="F:tRNA(Ile)-lysidine synthase activity"/>
    <property type="evidence" value="ECO:0007669"/>
    <property type="project" value="UniProtKB-EC"/>
</dbReference>
<evidence type="ECO:0000256" key="1">
    <source>
        <dbReference type="ARBA" id="ARBA00022490"/>
    </source>
</evidence>
<organism evidence="8 9">
    <name type="scientific">Tessaracoccus lapidicaptus</name>
    <dbReference type="NCBI Taxonomy" id="1427523"/>
    <lineage>
        <taxon>Bacteria</taxon>
        <taxon>Bacillati</taxon>
        <taxon>Actinomycetota</taxon>
        <taxon>Actinomycetes</taxon>
        <taxon>Propionibacteriales</taxon>
        <taxon>Propionibacteriaceae</taxon>
        <taxon>Tessaracoccus</taxon>
    </lineage>
</organism>
<dbReference type="EC" id="6.3.4.19" evidence="7"/>
<dbReference type="SUPFAM" id="SSF82829">
    <property type="entry name" value="MesJ substrate recognition domain-like"/>
    <property type="match status" value="1"/>
</dbReference>
<protein>
    <recommendedName>
        <fullName evidence="7">tRNA(Ile)-lysidine synthase</fullName>
        <ecNumber evidence="7">6.3.4.19</ecNumber>
    </recommendedName>
    <alternativeName>
        <fullName evidence="7">tRNA(Ile)-2-lysyl-cytidine synthase</fullName>
    </alternativeName>
    <alternativeName>
        <fullName evidence="7">tRNA(Ile)-lysidine synthetase</fullName>
    </alternativeName>
</protein>
<name>A0A1C0AR60_9ACTN</name>
<reference evidence="9" key="1">
    <citation type="submission" date="2016-07" db="EMBL/GenBank/DDBJ databases">
        <authorList>
            <person name="Florea S."/>
            <person name="Webb J.S."/>
            <person name="Jaromczyk J."/>
            <person name="Schardl C.L."/>
        </authorList>
    </citation>
    <scope>NUCLEOTIDE SEQUENCE [LARGE SCALE GENOMIC DNA]</scope>
    <source>
        <strain evidence="9">IPBSL-7</strain>
    </source>
</reference>
<dbReference type="Pfam" id="PF01171">
    <property type="entry name" value="ATP_bind_3"/>
    <property type="match status" value="1"/>
</dbReference>
<dbReference type="GO" id="GO:0005737">
    <property type="term" value="C:cytoplasm"/>
    <property type="evidence" value="ECO:0007669"/>
    <property type="project" value="UniProtKB-SubCell"/>
</dbReference>
<dbReference type="HAMAP" id="MF_01161">
    <property type="entry name" value="tRNA_Ile_lys_synt"/>
    <property type="match status" value="1"/>
</dbReference>
<evidence type="ECO:0000313" key="8">
    <source>
        <dbReference type="EMBL" id="OCL36780.1"/>
    </source>
</evidence>
<dbReference type="PANTHER" id="PTHR43033:SF1">
    <property type="entry name" value="TRNA(ILE)-LYSIDINE SYNTHASE-RELATED"/>
    <property type="match status" value="1"/>
</dbReference>
<dbReference type="GO" id="GO:0005524">
    <property type="term" value="F:ATP binding"/>
    <property type="evidence" value="ECO:0007669"/>
    <property type="project" value="UniProtKB-UniRule"/>
</dbReference>
<dbReference type="PANTHER" id="PTHR43033">
    <property type="entry name" value="TRNA(ILE)-LYSIDINE SYNTHASE-RELATED"/>
    <property type="match status" value="1"/>
</dbReference>
<comment type="function">
    <text evidence="7">Ligates lysine onto the cytidine present at position 34 of the AUA codon-specific tRNA(Ile) that contains the anticodon CAU, in an ATP-dependent manner. Cytidine is converted to lysidine, thus changing the amino acid specificity of the tRNA from methionine to isoleucine.</text>
</comment>
<evidence type="ECO:0000256" key="2">
    <source>
        <dbReference type="ARBA" id="ARBA00022598"/>
    </source>
</evidence>
<comment type="caution">
    <text evidence="8">The sequence shown here is derived from an EMBL/GenBank/DDBJ whole genome shotgun (WGS) entry which is preliminary data.</text>
</comment>
<gene>
    <name evidence="7" type="primary">tilS</name>
    <name evidence="8" type="ORF">BCR15_13270</name>
</gene>
<keyword evidence="5 7" id="KW-0067">ATP-binding</keyword>
<dbReference type="InterPro" id="IPR012094">
    <property type="entry name" value="tRNA_Ile_lys_synt"/>
</dbReference>
<dbReference type="InterPro" id="IPR015262">
    <property type="entry name" value="tRNA_Ile_lys_synt_subst-bd"/>
</dbReference>
<evidence type="ECO:0000256" key="5">
    <source>
        <dbReference type="ARBA" id="ARBA00022840"/>
    </source>
</evidence>
<dbReference type="InterPro" id="IPR012795">
    <property type="entry name" value="tRNA_Ile_lys_synt_N"/>
</dbReference>
<evidence type="ECO:0000256" key="3">
    <source>
        <dbReference type="ARBA" id="ARBA00022694"/>
    </source>
</evidence>
<dbReference type="InterPro" id="IPR014729">
    <property type="entry name" value="Rossmann-like_a/b/a_fold"/>
</dbReference>
<dbReference type="Pfam" id="PF09179">
    <property type="entry name" value="TilS"/>
    <property type="match status" value="1"/>
</dbReference>
<feature type="binding site" evidence="7">
    <location>
        <begin position="31"/>
        <end position="36"/>
    </location>
    <ligand>
        <name>ATP</name>
        <dbReference type="ChEBI" id="CHEBI:30616"/>
    </ligand>
</feature>
<dbReference type="Proteomes" id="UP000093501">
    <property type="component" value="Unassembled WGS sequence"/>
</dbReference>
<dbReference type="SUPFAM" id="SSF52402">
    <property type="entry name" value="Adenine nucleotide alpha hydrolases-like"/>
    <property type="match status" value="1"/>
</dbReference>